<dbReference type="Proteomes" id="UP001516400">
    <property type="component" value="Unassembled WGS sequence"/>
</dbReference>
<gene>
    <name evidence="1" type="ORF">HHI36_003991</name>
</gene>
<sequence length="112" mass="12634">MKTLGLTEGDVRNRYNRLTKEINAAKKEDKNFGSICQEIEEHSFKTEPQRWKTYCQKLMAVDSTDSHSHNIGATEELEPPILQQEVEKAVQRLSGQKAAGNDGIVTEMLKAT</sequence>
<organism evidence="1 2">
    <name type="scientific">Cryptolaemus montrouzieri</name>
    <dbReference type="NCBI Taxonomy" id="559131"/>
    <lineage>
        <taxon>Eukaryota</taxon>
        <taxon>Metazoa</taxon>
        <taxon>Ecdysozoa</taxon>
        <taxon>Arthropoda</taxon>
        <taxon>Hexapoda</taxon>
        <taxon>Insecta</taxon>
        <taxon>Pterygota</taxon>
        <taxon>Neoptera</taxon>
        <taxon>Endopterygota</taxon>
        <taxon>Coleoptera</taxon>
        <taxon>Polyphaga</taxon>
        <taxon>Cucujiformia</taxon>
        <taxon>Coccinelloidea</taxon>
        <taxon>Coccinellidae</taxon>
        <taxon>Scymninae</taxon>
        <taxon>Scymnini</taxon>
        <taxon>Cryptolaemus</taxon>
    </lineage>
</organism>
<accession>A0ABD2NPW6</accession>
<dbReference type="AlphaFoldDB" id="A0ABD2NPW6"/>
<protein>
    <submittedName>
        <fullName evidence="1">Uncharacterized protein</fullName>
    </submittedName>
</protein>
<evidence type="ECO:0000313" key="2">
    <source>
        <dbReference type="Proteomes" id="UP001516400"/>
    </source>
</evidence>
<comment type="caution">
    <text evidence="1">The sequence shown here is derived from an EMBL/GenBank/DDBJ whole genome shotgun (WGS) entry which is preliminary data.</text>
</comment>
<evidence type="ECO:0000313" key="1">
    <source>
        <dbReference type="EMBL" id="KAL3280756.1"/>
    </source>
</evidence>
<name>A0ABD2NPW6_9CUCU</name>
<keyword evidence="2" id="KW-1185">Reference proteome</keyword>
<reference evidence="1 2" key="1">
    <citation type="journal article" date="2021" name="BMC Biol.">
        <title>Horizontally acquired antibacterial genes associated with adaptive radiation of ladybird beetles.</title>
        <authorList>
            <person name="Li H.S."/>
            <person name="Tang X.F."/>
            <person name="Huang Y.H."/>
            <person name="Xu Z.Y."/>
            <person name="Chen M.L."/>
            <person name="Du X.Y."/>
            <person name="Qiu B.Y."/>
            <person name="Chen P.T."/>
            <person name="Zhang W."/>
            <person name="Slipinski A."/>
            <person name="Escalona H.E."/>
            <person name="Waterhouse R.M."/>
            <person name="Zwick A."/>
            <person name="Pang H."/>
        </authorList>
    </citation>
    <scope>NUCLEOTIDE SEQUENCE [LARGE SCALE GENOMIC DNA]</scope>
    <source>
        <strain evidence="1">SYSU2018</strain>
    </source>
</reference>
<dbReference type="EMBL" id="JABFTP020000144">
    <property type="protein sequence ID" value="KAL3280756.1"/>
    <property type="molecule type" value="Genomic_DNA"/>
</dbReference>
<proteinExistence type="predicted"/>